<evidence type="ECO:0000256" key="2">
    <source>
        <dbReference type="ARBA" id="ARBA00023125"/>
    </source>
</evidence>
<dbReference type="CDD" id="cd00167">
    <property type="entry name" value="SANT"/>
    <property type="match status" value="2"/>
</dbReference>
<dbReference type="SMART" id="SM00717">
    <property type="entry name" value="SANT"/>
    <property type="match status" value="2"/>
</dbReference>
<dbReference type="Proteomes" id="UP001295740">
    <property type="component" value="Unassembled WGS sequence"/>
</dbReference>
<evidence type="ECO:0000259" key="6">
    <source>
        <dbReference type="PROSITE" id="PS51294"/>
    </source>
</evidence>
<feature type="compositionally biased region" description="Low complexity" evidence="4">
    <location>
        <begin position="38"/>
        <end position="50"/>
    </location>
</feature>
<dbReference type="AlphaFoldDB" id="A0AAI8VQQ2"/>
<feature type="compositionally biased region" description="Polar residues" evidence="4">
    <location>
        <begin position="1205"/>
        <end position="1225"/>
    </location>
</feature>
<dbReference type="Pfam" id="PF13921">
    <property type="entry name" value="Myb_DNA-bind_6"/>
    <property type="match status" value="1"/>
</dbReference>
<dbReference type="PROSITE" id="PS50090">
    <property type="entry name" value="MYB_LIKE"/>
    <property type="match status" value="1"/>
</dbReference>
<dbReference type="EMBL" id="CAUWAG010000012">
    <property type="protein sequence ID" value="CAJ2509337.1"/>
    <property type="molecule type" value="Genomic_DNA"/>
</dbReference>
<dbReference type="GO" id="GO:0003700">
    <property type="term" value="F:DNA-binding transcription factor activity"/>
    <property type="evidence" value="ECO:0007669"/>
    <property type="project" value="TreeGrafter"/>
</dbReference>
<name>A0AAI8VQQ2_9PEZI</name>
<feature type="compositionally biased region" description="Basic and acidic residues" evidence="4">
    <location>
        <begin position="393"/>
        <end position="403"/>
    </location>
</feature>
<evidence type="ECO:0000313" key="8">
    <source>
        <dbReference type="Proteomes" id="UP001295740"/>
    </source>
</evidence>
<evidence type="ECO:0000259" key="5">
    <source>
        <dbReference type="PROSITE" id="PS50090"/>
    </source>
</evidence>
<proteinExistence type="predicted"/>
<feature type="compositionally biased region" description="Acidic residues" evidence="4">
    <location>
        <begin position="256"/>
        <end position="273"/>
    </location>
</feature>
<feature type="compositionally biased region" description="Basic and acidic residues" evidence="4">
    <location>
        <begin position="465"/>
        <end position="491"/>
    </location>
</feature>
<dbReference type="PROSITE" id="PS51294">
    <property type="entry name" value="HTH_MYB"/>
    <property type="match status" value="1"/>
</dbReference>
<feature type="compositionally biased region" description="Polar residues" evidence="4">
    <location>
        <begin position="527"/>
        <end position="536"/>
    </location>
</feature>
<dbReference type="InterPro" id="IPR001005">
    <property type="entry name" value="SANT/Myb"/>
</dbReference>
<evidence type="ECO:0000256" key="4">
    <source>
        <dbReference type="SAM" id="MobiDB-lite"/>
    </source>
</evidence>
<keyword evidence="2" id="KW-0238">DNA-binding</keyword>
<feature type="compositionally biased region" description="Low complexity" evidence="4">
    <location>
        <begin position="210"/>
        <end position="219"/>
    </location>
</feature>
<keyword evidence="3" id="KW-0539">Nucleus</keyword>
<dbReference type="PANTHER" id="PTHR46380:SF2">
    <property type="entry name" value="CYCLIN-D-BINDING MYB-LIKE TRANSCRIPTION FACTOR 1"/>
    <property type="match status" value="1"/>
</dbReference>
<dbReference type="InterPro" id="IPR051651">
    <property type="entry name" value="DMTF1_DNA-bind_reg"/>
</dbReference>
<feature type="compositionally biased region" description="Acidic residues" evidence="4">
    <location>
        <begin position="1073"/>
        <end position="1121"/>
    </location>
</feature>
<feature type="compositionally biased region" description="Low complexity" evidence="4">
    <location>
        <begin position="515"/>
        <end position="526"/>
    </location>
</feature>
<feature type="domain" description="Myb-like" evidence="5">
    <location>
        <begin position="856"/>
        <end position="926"/>
    </location>
</feature>
<feature type="compositionally biased region" description="Acidic residues" evidence="4">
    <location>
        <begin position="368"/>
        <end position="377"/>
    </location>
</feature>
<evidence type="ECO:0000256" key="3">
    <source>
        <dbReference type="ARBA" id="ARBA00023242"/>
    </source>
</evidence>
<feature type="compositionally biased region" description="Basic residues" evidence="4">
    <location>
        <begin position="1169"/>
        <end position="1178"/>
    </location>
</feature>
<feature type="compositionally biased region" description="Basic residues" evidence="4">
    <location>
        <begin position="336"/>
        <end position="358"/>
    </location>
</feature>
<sequence length="1275" mass="140981">MGQNSSQPHAEGFKHPDSDEVDPDSPGLYSVPPYPGATQQDSSDFTFSSQIPGAANRDLKVEFTSSSPTRRPTETMAPPPNGLNMSDLSPSHQPSESSGALKSKKGRRVRKQTNSTPRPADDKRPFIPHSSLDLDAPTDSNGVGDVTGLLTVGSAGLQSDVQDDVDMNQGASQSALGVNGASSQGDAISEKELRRQQKRERKEQKKAAKLAKQQSQAEADASTSSQVPGPSKYAAHWDAHASGPARYEAPATDSDPLVDMDMDVDEEPQDETELPAHSSKKRKRKSRDQIKAEPQPESDSDQHATSNSQPPADELPAVQQTNSNNATPTSDDVRQSSKKRKSSGSGGRNKKKHKHHHYKPADLGLESAEPEDIDGDIPADGVIADSQAHRSKGKDDVNHQRVVDDEEGFSQFAEQLYSGRKEGTTHDALQNGLEPANSMELSPSRARAQRKHRNSSKSVKAAAPESEHDTSSENGDHANRMDVDKRDKGEQGEEDEPENYRDTDADGDYDNNGPQSDGSSQESGSDTGPSTTSWRKPSNEVEDPANTSGDVSDANPGVTKFEAPSSESGDDQLAYRHASHASNNDLQSAEVAVVAPDIENLPNGVSNDEVEVPSSVPRPTSVPHRIPTQAEAGPSSHGRAKTTGRKRVAKPSFLSESKEYPSPAAAAASRRQLRGQHSAEDTNVAVAGPSRAATKSKQPKISTILKGKTEDSPASSSKRIARKKRTPKSWDTLKGPFSDFELRNIREAVERWRDDNNKTQFEVNELIQGNPREVDSKDMWDHIAATCDNRPRQKVINLCRRRFHNFVARGTWTPEQHQELKDMYNEHGMQHARIGRLINRHPEDVRDRIRNYVVCGDKQRYDAWDHEEEEKLTQHVLHSIDEIHSNPEKYIYTTLPEEIVDWQLISEKMGRTRSRLQCQAKWKKVKAKMEGGNIDGVSAPVDKMIEKAREEAVLMSHRHRYTVIKAVKASEANADSRISWAGVRAEVVDQWPRPTLILVWHRLRRSIPDWRIMSVPEVCDQLVKRYKETRTLDYLADEDLDLDAEHREVEYKLRKILRSNNAPKTPRLVKSGDDEDDDEEGDEEDDQEDDEDNDDQLEDQDKDAENQPEDQDQDMEDEPEDGPAKVQESRPRARGSSVDLGVDSDSGNGDDDEGDKSEIEDSDPDVKGKQRAKAKHSRATFERNSSADVPPASTAKSNETRQKGKGNSTPAKSTPSKKANRNSHTPGEGQRVSAKKIISRKGKAKNRRRPVLQHDDVDDLSSDTNASSVLSIPAR</sequence>
<feature type="domain" description="HTH myb-type" evidence="6">
    <location>
        <begin position="804"/>
        <end position="857"/>
    </location>
</feature>
<accession>A0AAI8VQQ2</accession>
<protein>
    <submittedName>
        <fullName evidence="7">Uu.00g143630.m01.CDS01</fullName>
    </submittedName>
</protein>
<dbReference type="PANTHER" id="PTHR46380">
    <property type="entry name" value="CYCLIN-D-BINDING MYB-LIKE TRANSCRIPTION FACTOR 1"/>
    <property type="match status" value="1"/>
</dbReference>
<dbReference type="Pfam" id="PF00249">
    <property type="entry name" value="Myb_DNA-binding"/>
    <property type="match status" value="1"/>
</dbReference>
<reference evidence="7" key="1">
    <citation type="submission" date="2023-10" db="EMBL/GenBank/DDBJ databases">
        <authorList>
            <person name="Hackl T."/>
        </authorList>
    </citation>
    <scope>NUCLEOTIDE SEQUENCE</scope>
</reference>
<organism evidence="7 8">
    <name type="scientific">Anthostomella pinea</name>
    <dbReference type="NCBI Taxonomy" id="933095"/>
    <lineage>
        <taxon>Eukaryota</taxon>
        <taxon>Fungi</taxon>
        <taxon>Dikarya</taxon>
        <taxon>Ascomycota</taxon>
        <taxon>Pezizomycotina</taxon>
        <taxon>Sordariomycetes</taxon>
        <taxon>Xylariomycetidae</taxon>
        <taxon>Xylariales</taxon>
        <taxon>Xylariaceae</taxon>
        <taxon>Anthostomella</taxon>
    </lineage>
</organism>
<feature type="region of interest" description="Disordered" evidence="4">
    <location>
        <begin position="1063"/>
        <end position="1275"/>
    </location>
</feature>
<feature type="compositionally biased region" description="Polar residues" evidence="4">
    <location>
        <begin position="83"/>
        <end position="100"/>
    </location>
</feature>
<evidence type="ECO:0000256" key="1">
    <source>
        <dbReference type="ARBA" id="ARBA00004123"/>
    </source>
</evidence>
<feature type="region of interest" description="Disordered" evidence="4">
    <location>
        <begin position="1"/>
        <end position="733"/>
    </location>
</feature>
<feature type="compositionally biased region" description="Polar residues" evidence="4">
    <location>
        <begin position="318"/>
        <end position="330"/>
    </location>
</feature>
<feature type="compositionally biased region" description="Basic and acidic residues" evidence="4">
    <location>
        <begin position="1156"/>
        <end position="1168"/>
    </location>
</feature>
<dbReference type="InterPro" id="IPR017930">
    <property type="entry name" value="Myb_dom"/>
</dbReference>
<dbReference type="GO" id="GO:0005634">
    <property type="term" value="C:nucleus"/>
    <property type="evidence" value="ECO:0007669"/>
    <property type="project" value="UniProtKB-SubCell"/>
</dbReference>
<feature type="compositionally biased region" description="Basic residues" evidence="4">
    <location>
        <begin position="638"/>
        <end position="649"/>
    </location>
</feature>
<feature type="compositionally biased region" description="Low complexity" evidence="4">
    <location>
        <begin position="612"/>
        <end position="623"/>
    </location>
</feature>
<comment type="caution">
    <text evidence="7">The sequence shown here is derived from an EMBL/GenBank/DDBJ whole genome shotgun (WGS) entry which is preliminary data.</text>
</comment>
<feature type="compositionally biased region" description="Basic residues" evidence="4">
    <location>
        <begin position="1233"/>
        <end position="1251"/>
    </location>
</feature>
<feature type="compositionally biased region" description="Polar residues" evidence="4">
    <location>
        <begin position="1262"/>
        <end position="1275"/>
    </location>
</feature>
<feature type="compositionally biased region" description="Low complexity" evidence="4">
    <location>
        <begin position="142"/>
        <end position="153"/>
    </location>
</feature>
<dbReference type="GO" id="GO:0000976">
    <property type="term" value="F:transcription cis-regulatory region binding"/>
    <property type="evidence" value="ECO:0007669"/>
    <property type="project" value="TreeGrafter"/>
</dbReference>
<gene>
    <name evidence="7" type="ORF">KHLLAP_LOCUS9805</name>
</gene>
<feature type="compositionally biased region" description="Polar residues" evidence="4">
    <location>
        <begin position="169"/>
        <end position="186"/>
    </location>
</feature>
<feature type="compositionally biased region" description="Basic residues" evidence="4">
    <location>
        <begin position="102"/>
        <end position="111"/>
    </location>
</feature>
<comment type="subcellular location">
    <subcellularLocation>
        <location evidence="1">Nucleus</location>
    </subcellularLocation>
</comment>
<feature type="compositionally biased region" description="Low complexity" evidence="4">
    <location>
        <begin position="661"/>
        <end position="670"/>
    </location>
</feature>
<feature type="compositionally biased region" description="Low complexity" evidence="4">
    <location>
        <begin position="1135"/>
        <end position="1147"/>
    </location>
</feature>
<evidence type="ECO:0000313" key="7">
    <source>
        <dbReference type="EMBL" id="CAJ2509337.1"/>
    </source>
</evidence>
<keyword evidence="8" id="KW-1185">Reference proteome</keyword>
<feature type="compositionally biased region" description="Basic and acidic residues" evidence="4">
    <location>
        <begin position="188"/>
        <end position="206"/>
    </location>
</feature>
<dbReference type="Gene3D" id="1.10.10.60">
    <property type="entry name" value="Homeodomain-like"/>
    <property type="match status" value="2"/>
</dbReference>